<dbReference type="GO" id="GO:0034220">
    <property type="term" value="P:monoatomic ion transmembrane transport"/>
    <property type="evidence" value="ECO:0007669"/>
    <property type="project" value="UniProtKB-KW"/>
</dbReference>
<comment type="similarity">
    <text evidence="12">Belongs to the pannexin family.</text>
</comment>
<evidence type="ECO:0000256" key="3">
    <source>
        <dbReference type="ARBA" id="ARBA00022448"/>
    </source>
</evidence>
<comment type="caution">
    <text evidence="13">The sequence shown here is derived from an EMBL/GenBank/DDBJ whole genome shotgun (WGS) entry which is preliminary data.</text>
</comment>
<dbReference type="GO" id="GO:0005921">
    <property type="term" value="C:gap junction"/>
    <property type="evidence" value="ECO:0007669"/>
    <property type="project" value="UniProtKB-SubCell"/>
</dbReference>
<gene>
    <name evidence="12" type="primary">inx</name>
    <name evidence="13" type="ORF">GCK72_022853</name>
</gene>
<feature type="transmembrane region" description="Helical" evidence="12">
    <location>
        <begin position="101"/>
        <end position="123"/>
    </location>
</feature>
<feature type="transmembrane region" description="Helical" evidence="12">
    <location>
        <begin position="26"/>
        <end position="48"/>
    </location>
</feature>
<keyword evidence="8 12" id="KW-1133">Transmembrane helix</keyword>
<evidence type="ECO:0000256" key="2">
    <source>
        <dbReference type="ARBA" id="ARBA00004651"/>
    </source>
</evidence>
<evidence type="ECO:0000256" key="7">
    <source>
        <dbReference type="ARBA" id="ARBA00022949"/>
    </source>
</evidence>
<evidence type="ECO:0000256" key="1">
    <source>
        <dbReference type="ARBA" id="ARBA00004610"/>
    </source>
</evidence>
<evidence type="ECO:0000256" key="10">
    <source>
        <dbReference type="ARBA" id="ARBA00023136"/>
    </source>
</evidence>
<evidence type="ECO:0000256" key="9">
    <source>
        <dbReference type="ARBA" id="ARBA00023065"/>
    </source>
</evidence>
<proteinExistence type="inferred from homology"/>
<evidence type="ECO:0000256" key="12">
    <source>
        <dbReference type="RuleBase" id="RU010713"/>
    </source>
</evidence>
<evidence type="ECO:0000256" key="6">
    <source>
        <dbReference type="ARBA" id="ARBA00022868"/>
    </source>
</evidence>
<dbReference type="PROSITE" id="PS51013">
    <property type="entry name" value="PANNEXIN"/>
    <property type="match status" value="1"/>
</dbReference>
<keyword evidence="3 12" id="KW-0813">Transport</keyword>
<dbReference type="PRINTS" id="PR01262">
    <property type="entry name" value="INNEXIN"/>
</dbReference>
<keyword evidence="10 12" id="KW-0472">Membrane</keyword>
<sequence>MFSVPFLTTLTNHLGTTAIDDASDSLSCLISAFLFIIAAILTSAKTYVGSAMECWVPQTYSGAWGEFAENYCFLKDTYWYPVKEEMIKATDNHKELHRLSYYQWSSMYMAMAGIAFMIPKFLWKMAQSYTDMPLIYFCDTANTIRTETAEKRQEKVKEMATFMHVKLTSVHAPSYFPTIPMYIVYGIIKVLYLAIACVQFCFLAYFLGQKNDLFWGWTLFWNLLNGVTWETTGLFPRLTFCDFTVREMAGNNREETIQCVIGINEFNEKIFLFLWFWLVFLIFSTLIAHIYNAIQFSKSYFINSLLHSTRKNDPSINKALFQQFEKEYLTNDGKLILSFVKSQSDLVAQEVAVEMFQDFLKTNSTRIRIHDIAEKDLENGVDNVEDTIAVSV</sequence>
<evidence type="ECO:0000313" key="13">
    <source>
        <dbReference type="EMBL" id="KAF1746399.1"/>
    </source>
</evidence>
<name>A0A6A5FVB0_CAERE</name>
<evidence type="ECO:0000313" key="14">
    <source>
        <dbReference type="Proteomes" id="UP000483820"/>
    </source>
</evidence>
<dbReference type="Proteomes" id="UP000483820">
    <property type="component" value="Chromosome X"/>
</dbReference>
<evidence type="ECO:0000256" key="11">
    <source>
        <dbReference type="ARBA" id="ARBA00023303"/>
    </source>
</evidence>
<comment type="function">
    <text evidence="12">Structural component of the gap junctions.</text>
</comment>
<evidence type="ECO:0000256" key="5">
    <source>
        <dbReference type="ARBA" id="ARBA00022692"/>
    </source>
</evidence>
<keyword evidence="4" id="KW-1003">Cell membrane</keyword>
<feature type="transmembrane region" description="Helical" evidence="12">
    <location>
        <begin position="270"/>
        <end position="291"/>
    </location>
</feature>
<dbReference type="EMBL" id="WUAV01000006">
    <property type="protein sequence ID" value="KAF1746399.1"/>
    <property type="molecule type" value="Genomic_DNA"/>
</dbReference>
<accession>A0A6A5FVB0</accession>
<evidence type="ECO:0000256" key="4">
    <source>
        <dbReference type="ARBA" id="ARBA00022475"/>
    </source>
</evidence>
<dbReference type="PANTHER" id="PTHR11893">
    <property type="entry name" value="INNEXIN"/>
    <property type="match status" value="1"/>
</dbReference>
<keyword evidence="7" id="KW-0965">Cell junction</keyword>
<keyword evidence="11 12" id="KW-0407">Ion channel</keyword>
<organism evidence="13 14">
    <name type="scientific">Caenorhabditis remanei</name>
    <name type="common">Caenorhabditis vulgaris</name>
    <dbReference type="NCBI Taxonomy" id="31234"/>
    <lineage>
        <taxon>Eukaryota</taxon>
        <taxon>Metazoa</taxon>
        <taxon>Ecdysozoa</taxon>
        <taxon>Nematoda</taxon>
        <taxon>Chromadorea</taxon>
        <taxon>Rhabditida</taxon>
        <taxon>Rhabditina</taxon>
        <taxon>Rhabditomorpha</taxon>
        <taxon>Rhabditoidea</taxon>
        <taxon>Rhabditidae</taxon>
        <taxon>Peloderinae</taxon>
        <taxon>Caenorhabditis</taxon>
    </lineage>
</organism>
<dbReference type="GO" id="GO:0005243">
    <property type="term" value="F:gap junction channel activity"/>
    <property type="evidence" value="ECO:0007669"/>
    <property type="project" value="TreeGrafter"/>
</dbReference>
<keyword evidence="9 12" id="KW-0406">Ion transport</keyword>
<keyword evidence="5 12" id="KW-0812">Transmembrane</keyword>
<dbReference type="AlphaFoldDB" id="A0A6A5FVB0"/>
<dbReference type="InterPro" id="IPR000990">
    <property type="entry name" value="Innexin"/>
</dbReference>
<evidence type="ECO:0000256" key="8">
    <source>
        <dbReference type="ARBA" id="ARBA00022989"/>
    </source>
</evidence>
<dbReference type="PANTHER" id="PTHR11893:SF15">
    <property type="entry name" value="INNEXIN-RELATED"/>
    <property type="match status" value="1"/>
</dbReference>
<comment type="subcellular location">
    <subcellularLocation>
        <location evidence="1">Cell junction</location>
        <location evidence="1">Gap junction</location>
    </subcellularLocation>
    <subcellularLocation>
        <location evidence="2 12">Cell membrane</location>
        <topology evidence="2 12">Multi-pass membrane protein</topology>
    </subcellularLocation>
</comment>
<dbReference type="Pfam" id="PF00876">
    <property type="entry name" value="Innexin"/>
    <property type="match status" value="1"/>
</dbReference>
<protein>
    <recommendedName>
        <fullName evidence="12">Innexin</fullName>
    </recommendedName>
</protein>
<feature type="transmembrane region" description="Helical" evidence="12">
    <location>
        <begin position="182"/>
        <end position="207"/>
    </location>
</feature>
<dbReference type="GO" id="GO:0005886">
    <property type="term" value="C:plasma membrane"/>
    <property type="evidence" value="ECO:0007669"/>
    <property type="project" value="UniProtKB-SubCell"/>
</dbReference>
<reference evidence="13 14" key="1">
    <citation type="submission" date="2019-12" db="EMBL/GenBank/DDBJ databases">
        <title>Chromosome-level assembly of the Caenorhabditis remanei genome.</title>
        <authorList>
            <person name="Teterina A.A."/>
            <person name="Willis J.H."/>
            <person name="Phillips P.C."/>
        </authorList>
    </citation>
    <scope>NUCLEOTIDE SEQUENCE [LARGE SCALE GENOMIC DNA]</scope>
    <source>
        <strain evidence="13 14">PX506</strain>
        <tissue evidence="13">Whole organism</tissue>
    </source>
</reference>
<keyword evidence="6" id="KW-0303">Gap junction</keyword>